<dbReference type="Proteomes" id="UP001165083">
    <property type="component" value="Unassembled WGS sequence"/>
</dbReference>
<dbReference type="OrthoDB" id="99844at2759"/>
<keyword evidence="3" id="KW-1185">Reference proteome</keyword>
<feature type="region of interest" description="Disordered" evidence="1">
    <location>
        <begin position="108"/>
        <end position="136"/>
    </location>
</feature>
<accession>A0A9W6WPM7</accession>
<feature type="region of interest" description="Disordered" evidence="1">
    <location>
        <begin position="1"/>
        <end position="90"/>
    </location>
</feature>
<feature type="compositionally biased region" description="Gly residues" evidence="1">
    <location>
        <begin position="1"/>
        <end position="15"/>
    </location>
</feature>
<evidence type="ECO:0000313" key="3">
    <source>
        <dbReference type="Proteomes" id="UP001165083"/>
    </source>
</evidence>
<dbReference type="AlphaFoldDB" id="A0A9W6WPM7"/>
<dbReference type="EMBL" id="BSXW01000422">
    <property type="protein sequence ID" value="GMF21938.1"/>
    <property type="molecule type" value="Genomic_DNA"/>
</dbReference>
<reference evidence="2" key="1">
    <citation type="submission" date="2023-04" db="EMBL/GenBank/DDBJ databases">
        <title>Phytophthora lilii NBRC 32176.</title>
        <authorList>
            <person name="Ichikawa N."/>
            <person name="Sato H."/>
            <person name="Tonouchi N."/>
        </authorList>
    </citation>
    <scope>NUCLEOTIDE SEQUENCE</scope>
    <source>
        <strain evidence="2">NBRC 32176</strain>
    </source>
</reference>
<feature type="compositionally biased region" description="Low complexity" evidence="1">
    <location>
        <begin position="27"/>
        <end position="37"/>
    </location>
</feature>
<name>A0A9W6WPM7_9STRA</name>
<feature type="compositionally biased region" description="Basic and acidic residues" evidence="1">
    <location>
        <begin position="49"/>
        <end position="69"/>
    </location>
</feature>
<protein>
    <submittedName>
        <fullName evidence="2">Unnamed protein product</fullName>
    </submittedName>
</protein>
<sequence length="231" mass="24136">MDAGGGAAAAAGGGRGEPKKAAKDTGSSSETAEAATANVIDLLSDEEKDSVVGKDEKETQTQVKTERESVQVTEAKAAMPVEPPVAAPQKTPVVAPPVAAQQNLSVTVPQTSAQVERRGETQKSRKRKAPREVVTAAKRPVKDVVVRLRKRAEMAPSGAMRVAVRTALNATIAVEDADSADVISSLITTFVAATTAAGRILVDAHKGQPAQTERHLEDTRLSVATMIWKGV</sequence>
<evidence type="ECO:0000313" key="2">
    <source>
        <dbReference type="EMBL" id="GMF21938.1"/>
    </source>
</evidence>
<proteinExistence type="predicted"/>
<evidence type="ECO:0000256" key="1">
    <source>
        <dbReference type="SAM" id="MobiDB-lite"/>
    </source>
</evidence>
<gene>
    <name evidence="2" type="ORF">Plil01_000870000</name>
</gene>
<comment type="caution">
    <text evidence="2">The sequence shown here is derived from an EMBL/GenBank/DDBJ whole genome shotgun (WGS) entry which is preliminary data.</text>
</comment>
<organism evidence="2 3">
    <name type="scientific">Phytophthora lilii</name>
    <dbReference type="NCBI Taxonomy" id="2077276"/>
    <lineage>
        <taxon>Eukaryota</taxon>
        <taxon>Sar</taxon>
        <taxon>Stramenopiles</taxon>
        <taxon>Oomycota</taxon>
        <taxon>Peronosporomycetes</taxon>
        <taxon>Peronosporales</taxon>
        <taxon>Peronosporaceae</taxon>
        <taxon>Phytophthora</taxon>
    </lineage>
</organism>